<proteinExistence type="predicted"/>
<name>A0ABS1UXZ3_9PROT</name>
<dbReference type="Gene3D" id="3.20.20.60">
    <property type="entry name" value="Phosphoenolpyruvate-binding domains"/>
    <property type="match status" value="1"/>
</dbReference>
<keyword evidence="1" id="KW-0456">Lyase</keyword>
<dbReference type="SUPFAM" id="SSF51621">
    <property type="entry name" value="Phosphoenolpyruvate/pyruvate domain"/>
    <property type="match status" value="1"/>
</dbReference>
<dbReference type="GO" id="GO:0016829">
    <property type="term" value="F:lyase activity"/>
    <property type="evidence" value="ECO:0007669"/>
    <property type="project" value="UniProtKB-KW"/>
</dbReference>
<dbReference type="Pfam" id="PF13714">
    <property type="entry name" value="PEP_mutase"/>
    <property type="match status" value="1"/>
</dbReference>
<evidence type="ECO:0000313" key="1">
    <source>
        <dbReference type="EMBL" id="MBL6454335.1"/>
    </source>
</evidence>
<reference evidence="1 2" key="1">
    <citation type="submission" date="2021-01" db="EMBL/GenBank/DDBJ databases">
        <title>Belnapia mucosa sp. nov. and Belnapia arida sp. nov., isolated from the Tabernas Desert (Almeria, Spain).</title>
        <authorList>
            <person name="Molina-Menor E."/>
            <person name="Vidal-Verdu A."/>
            <person name="Calonge A."/>
            <person name="Satari L."/>
            <person name="Pereto Magraner J."/>
            <person name="Porcar Miralles M."/>
        </authorList>
    </citation>
    <scope>NUCLEOTIDE SEQUENCE [LARGE SCALE GENOMIC DNA]</scope>
    <source>
        <strain evidence="1 2">T6</strain>
    </source>
</reference>
<sequence>MNSVTDRRLRFRNVLDGPVCVHPGSVFDPMSARIAEELGFEVGMYAGSTASLTVLGAPDLIVLTLSEFAEQARRICRAVRTLPLLVDADHGYGNALNAMRTVEELENAGVAAMTLEDTVLPRPYGDGKVTLIPIEEGLGKVKAALAARDDPSFVIVARSGVVSVNGVEDAVARTRAYTASGADALFYTGIKTRAELDAVAAVATRPIILGGIEGTELKDRDYLAARGVRIALQGHQPIMAAQQAIYTTLKALREGVQPADLPGLPTGGLMGRVTREADYKRWTKDFLGGN</sequence>
<comment type="caution">
    <text evidence="1">The sequence shown here is derived from an EMBL/GenBank/DDBJ whole genome shotgun (WGS) entry which is preliminary data.</text>
</comment>
<gene>
    <name evidence="1" type="ORF">JMJ55_03300</name>
</gene>
<accession>A0ABS1UXZ3</accession>
<dbReference type="CDD" id="cd00377">
    <property type="entry name" value="ICL_PEPM"/>
    <property type="match status" value="1"/>
</dbReference>
<dbReference type="InterPro" id="IPR040442">
    <property type="entry name" value="Pyrv_kinase-like_dom_sf"/>
</dbReference>
<protein>
    <submittedName>
        <fullName evidence="1">Isocitrate lyase/PEP mutase family protein</fullName>
    </submittedName>
</protein>
<dbReference type="InterPro" id="IPR015813">
    <property type="entry name" value="Pyrv/PenolPyrv_kinase-like_dom"/>
</dbReference>
<dbReference type="PANTHER" id="PTHR42905:SF3">
    <property type="entry name" value="OXALOACETATE DECARBOXYLASE"/>
    <property type="match status" value="1"/>
</dbReference>
<dbReference type="PANTHER" id="PTHR42905">
    <property type="entry name" value="PHOSPHOENOLPYRUVATE CARBOXYLASE"/>
    <property type="match status" value="1"/>
</dbReference>
<dbReference type="Proteomes" id="UP000606490">
    <property type="component" value="Unassembled WGS sequence"/>
</dbReference>
<dbReference type="RefSeq" id="WP_202824046.1">
    <property type="nucleotide sequence ID" value="NZ_JAEUXJ010000001.1"/>
</dbReference>
<keyword evidence="2" id="KW-1185">Reference proteome</keyword>
<dbReference type="EMBL" id="JAEUXJ010000001">
    <property type="protein sequence ID" value="MBL6454335.1"/>
    <property type="molecule type" value="Genomic_DNA"/>
</dbReference>
<organism evidence="1 2">
    <name type="scientific">Belnapia mucosa</name>
    <dbReference type="NCBI Taxonomy" id="2804532"/>
    <lineage>
        <taxon>Bacteria</taxon>
        <taxon>Pseudomonadati</taxon>
        <taxon>Pseudomonadota</taxon>
        <taxon>Alphaproteobacteria</taxon>
        <taxon>Acetobacterales</taxon>
        <taxon>Roseomonadaceae</taxon>
        <taxon>Belnapia</taxon>
    </lineage>
</organism>
<dbReference type="InterPro" id="IPR039556">
    <property type="entry name" value="ICL/PEPM"/>
</dbReference>
<evidence type="ECO:0000313" key="2">
    <source>
        <dbReference type="Proteomes" id="UP000606490"/>
    </source>
</evidence>